<dbReference type="SUPFAM" id="SSF53448">
    <property type="entry name" value="Nucleotide-diphospho-sugar transferases"/>
    <property type="match status" value="1"/>
</dbReference>
<organism evidence="2 3">
    <name type="scientific">Marinobacter salinexigens</name>
    <dbReference type="NCBI Taxonomy" id="2919747"/>
    <lineage>
        <taxon>Bacteria</taxon>
        <taxon>Pseudomonadati</taxon>
        <taxon>Pseudomonadota</taxon>
        <taxon>Gammaproteobacteria</taxon>
        <taxon>Pseudomonadales</taxon>
        <taxon>Marinobacteraceae</taxon>
        <taxon>Marinobacter</taxon>
    </lineage>
</organism>
<evidence type="ECO:0000313" key="3">
    <source>
        <dbReference type="Proteomes" id="UP000323161"/>
    </source>
</evidence>
<dbReference type="RefSeq" id="WP_149599077.1">
    <property type="nucleotide sequence ID" value="NZ_VTUU01000002.1"/>
</dbReference>
<accession>A0A5B0VKM0</accession>
<dbReference type="InterPro" id="IPR001173">
    <property type="entry name" value="Glyco_trans_2-like"/>
</dbReference>
<dbReference type="CDD" id="cd00761">
    <property type="entry name" value="Glyco_tranf_GTA_type"/>
    <property type="match status" value="1"/>
</dbReference>
<sequence>MGRVQFIGGSPLPLCRNSILSILLQTRTPDKINLWISEEAYLFDQGILDRDPLKDLLNSCSEKLRDIVSVRWVNNIGPYRKLLPILREADSGDIIVTADDDILYGKDWLGILLDGFKSDPSCAVAARVRREKVNFFGKKTSYLRWGLVRGDRILDDNYIITFGGGAVVTRSMFLEDDISDEEYKRLAPTSDDLWYSELLKRNLVKVRVLSRAFDELELVDHEEGLMRQNLPATKNYLHKIKVWLIDYTLGYFGYSMCNNDLSYSKIKLYFRGKNNA</sequence>
<proteinExistence type="predicted"/>
<protein>
    <submittedName>
        <fullName evidence="2">Glycosyltransferase family 2 protein</fullName>
    </submittedName>
</protein>
<keyword evidence="3" id="KW-1185">Reference proteome</keyword>
<evidence type="ECO:0000313" key="2">
    <source>
        <dbReference type="EMBL" id="KAA1174655.1"/>
    </source>
</evidence>
<comment type="caution">
    <text evidence="2">The sequence shown here is derived from an EMBL/GenBank/DDBJ whole genome shotgun (WGS) entry which is preliminary data.</text>
</comment>
<dbReference type="Pfam" id="PF00535">
    <property type="entry name" value="Glycos_transf_2"/>
    <property type="match status" value="1"/>
</dbReference>
<dbReference type="GO" id="GO:0016740">
    <property type="term" value="F:transferase activity"/>
    <property type="evidence" value="ECO:0007669"/>
    <property type="project" value="UniProtKB-KW"/>
</dbReference>
<reference evidence="2 3" key="1">
    <citation type="submission" date="2019-08" db="EMBL/GenBank/DDBJ databases">
        <title>Marinobacter ZYF650 sp. nov., a marine bacterium isolated from seawater of the Mariana trench.</title>
        <authorList>
            <person name="Ahmad W."/>
        </authorList>
    </citation>
    <scope>NUCLEOTIDE SEQUENCE [LARGE SCALE GENOMIC DNA]</scope>
    <source>
        <strain evidence="2 3">ZYF650</strain>
    </source>
</reference>
<dbReference type="Proteomes" id="UP000323161">
    <property type="component" value="Unassembled WGS sequence"/>
</dbReference>
<dbReference type="InterPro" id="IPR029044">
    <property type="entry name" value="Nucleotide-diphossugar_trans"/>
</dbReference>
<gene>
    <name evidence="2" type="ORF">FWJ25_04500</name>
</gene>
<dbReference type="EMBL" id="VTUU01000002">
    <property type="protein sequence ID" value="KAA1174655.1"/>
    <property type="molecule type" value="Genomic_DNA"/>
</dbReference>
<keyword evidence="2" id="KW-0808">Transferase</keyword>
<name>A0A5B0VKM0_9GAMM</name>
<dbReference type="AlphaFoldDB" id="A0A5B0VKM0"/>
<evidence type="ECO:0000259" key="1">
    <source>
        <dbReference type="Pfam" id="PF00535"/>
    </source>
</evidence>
<dbReference type="Gene3D" id="3.90.550.10">
    <property type="entry name" value="Spore Coat Polysaccharide Biosynthesis Protein SpsA, Chain A"/>
    <property type="match status" value="1"/>
</dbReference>
<feature type="domain" description="Glycosyltransferase 2-like" evidence="1">
    <location>
        <begin position="50"/>
        <end position="173"/>
    </location>
</feature>